<dbReference type="STRING" id="1765655.AMR74_14660"/>
<keyword evidence="3" id="KW-0808">Transferase</keyword>
<dbReference type="EMBL" id="LIST01000007">
    <property type="protein sequence ID" value="KOX95398.1"/>
    <property type="molecule type" value="Genomic_DNA"/>
</dbReference>
<name>A0A0M9AP11_9EURY</name>
<dbReference type="PROSITE" id="PS51146">
    <property type="entry name" value="KAIC"/>
    <property type="match status" value="2"/>
</dbReference>
<feature type="domain" description="KaiC" evidence="7">
    <location>
        <begin position="16"/>
        <end position="250"/>
    </location>
</feature>
<keyword evidence="6" id="KW-0378">Hydrolase</keyword>
<dbReference type="RefSeq" id="WP_053772800.1">
    <property type="nucleotide sequence ID" value="NZ_LIST01000007.1"/>
</dbReference>
<organism evidence="8 9">
    <name type="scientific">Halorubrum tropicale</name>
    <dbReference type="NCBI Taxonomy" id="1765655"/>
    <lineage>
        <taxon>Archaea</taxon>
        <taxon>Methanobacteriati</taxon>
        <taxon>Methanobacteriota</taxon>
        <taxon>Stenosarchaea group</taxon>
        <taxon>Halobacteria</taxon>
        <taxon>Halobacteriales</taxon>
        <taxon>Haloferacaceae</taxon>
        <taxon>Halorubrum</taxon>
    </lineage>
</organism>
<dbReference type="PANTHER" id="PTHR42926:SF1">
    <property type="entry name" value="CIRCADIAN CLOCK OSCILLATOR PROTEIN KAIC 1"/>
    <property type="match status" value="1"/>
</dbReference>
<dbReference type="PIRSF" id="PIRSF039117">
    <property type="entry name" value="KaiC"/>
    <property type="match status" value="1"/>
</dbReference>
<sequence length="492" mass="54336">MTDTTDSDVDNTVSIDRLSTGIEGLDTILHGGLIANRSYLVRGQPGTGKTILGLHYLTTGTEADETSLFINLEETTADIEQNAATLGFDLENVHFLDLSPKSEFFAGDRGYDIFESGEVERDPLVEEITDRVSELQPDRVFVDPISQLRYLSTDEYQFRKQILSFMRLLSEEGATVLFTTQATKDAPDDDLQFMSDGTIELGYASTGRSISAPKFRGSKTQTGNHAMEITDGGLVVYPELTPGEYNQEFVSEAISSGVPEVDELLNGGLERGTVTVISGPTGVGKTTTGTQFMKEAAGRGEHSVMYLFEESESTFMQRSEAINIPVSKMRERGTLTVEEVEPLQVSPQEFAQMVRHQVEQEDADIVMIDGIAGYKLGLQGGEDELVTHLHALNRYLKNMGVTVILIDEVSNITGEFEATNVGISYLADNIVFLRHLELRGEMRKVIGVLKMRTSEFERTLREFEITEHGISVGDPLTQLRGILSGTPEWTED</sequence>
<dbReference type="InterPro" id="IPR003593">
    <property type="entry name" value="AAA+_ATPase"/>
</dbReference>
<dbReference type="SMART" id="SM00382">
    <property type="entry name" value="AAA"/>
    <property type="match status" value="2"/>
</dbReference>
<dbReference type="Pfam" id="PF06745">
    <property type="entry name" value="ATPase"/>
    <property type="match status" value="2"/>
</dbReference>
<dbReference type="Proteomes" id="UP000037747">
    <property type="component" value="Unassembled WGS sequence"/>
</dbReference>
<dbReference type="PATRIC" id="fig|1705389.3.peg.2105"/>
<evidence type="ECO:0000256" key="2">
    <source>
        <dbReference type="ARBA" id="ARBA00022553"/>
    </source>
</evidence>
<proteinExistence type="predicted"/>
<keyword evidence="9" id="KW-1185">Reference proteome</keyword>
<evidence type="ECO:0000256" key="3">
    <source>
        <dbReference type="ARBA" id="ARBA00022679"/>
    </source>
</evidence>
<dbReference type="EC" id="2.7.11.1" evidence="1"/>
<dbReference type="InterPro" id="IPR027417">
    <property type="entry name" value="P-loop_NTPase"/>
</dbReference>
<accession>A0A0M9AP11</accession>
<reference evidence="8 9" key="1">
    <citation type="submission" date="2015-08" db="EMBL/GenBank/DDBJ databases">
        <title>Genomes of Isolates from Cabo Rojo, PR.</title>
        <authorList>
            <person name="Sanchez-Nieves R.L."/>
            <person name="Montalvo-Rodriguez R."/>
        </authorList>
    </citation>
    <scope>NUCLEOTIDE SEQUENCE [LARGE SCALE GENOMIC DNA]</scope>
    <source>
        <strain evidence="8 9">5</strain>
    </source>
</reference>
<evidence type="ECO:0000256" key="5">
    <source>
        <dbReference type="ARBA" id="ARBA00022777"/>
    </source>
</evidence>
<dbReference type="InterPro" id="IPR010624">
    <property type="entry name" value="KaiC_dom"/>
</dbReference>
<dbReference type="Gene3D" id="3.40.50.300">
    <property type="entry name" value="P-loop containing nucleotide triphosphate hydrolases"/>
    <property type="match status" value="2"/>
</dbReference>
<dbReference type="PRINTS" id="PR01874">
    <property type="entry name" value="DNAREPAIRADA"/>
</dbReference>
<protein>
    <recommendedName>
        <fullName evidence="1">non-specific serine/threonine protein kinase</fullName>
        <ecNumber evidence="1">2.7.11.1</ecNumber>
    </recommendedName>
</protein>
<dbReference type="OrthoDB" id="27015at2157"/>
<evidence type="ECO:0000256" key="4">
    <source>
        <dbReference type="ARBA" id="ARBA00022737"/>
    </source>
</evidence>
<dbReference type="GO" id="GO:0005524">
    <property type="term" value="F:ATP binding"/>
    <property type="evidence" value="ECO:0007669"/>
    <property type="project" value="InterPro"/>
</dbReference>
<dbReference type="InterPro" id="IPR030665">
    <property type="entry name" value="KaiC"/>
</dbReference>
<gene>
    <name evidence="8" type="ORF">AMR74_14660</name>
</gene>
<dbReference type="GO" id="GO:0016787">
    <property type="term" value="F:hydrolase activity"/>
    <property type="evidence" value="ECO:0007669"/>
    <property type="project" value="UniProtKB-KW"/>
</dbReference>
<dbReference type="SUPFAM" id="SSF52540">
    <property type="entry name" value="P-loop containing nucleoside triphosphate hydrolases"/>
    <property type="match status" value="2"/>
</dbReference>
<evidence type="ECO:0000259" key="7">
    <source>
        <dbReference type="PROSITE" id="PS51146"/>
    </source>
</evidence>
<dbReference type="GO" id="GO:0004674">
    <property type="term" value="F:protein serine/threonine kinase activity"/>
    <property type="evidence" value="ECO:0007669"/>
    <property type="project" value="UniProtKB-EC"/>
</dbReference>
<dbReference type="PANTHER" id="PTHR42926">
    <property type="match status" value="1"/>
</dbReference>
<evidence type="ECO:0000313" key="8">
    <source>
        <dbReference type="EMBL" id="KOX95398.1"/>
    </source>
</evidence>
<dbReference type="InterPro" id="IPR051347">
    <property type="entry name" value="Circadian_clock_KaiC-rel"/>
</dbReference>
<keyword evidence="2" id="KW-0597">Phosphoprotein</keyword>
<evidence type="ECO:0000313" key="9">
    <source>
        <dbReference type="Proteomes" id="UP000037747"/>
    </source>
</evidence>
<keyword evidence="5" id="KW-0418">Kinase</keyword>
<dbReference type="InterPro" id="IPR014774">
    <property type="entry name" value="KaiC-like_dom"/>
</dbReference>
<comment type="caution">
    <text evidence="8">The sequence shown here is derived from an EMBL/GenBank/DDBJ whole genome shotgun (WGS) entry which is preliminary data.</text>
</comment>
<feature type="domain" description="KaiC" evidence="7">
    <location>
        <begin position="252"/>
        <end position="486"/>
    </location>
</feature>
<dbReference type="AlphaFoldDB" id="A0A0M9AP11"/>
<evidence type="ECO:0000256" key="1">
    <source>
        <dbReference type="ARBA" id="ARBA00012513"/>
    </source>
</evidence>
<evidence type="ECO:0000256" key="6">
    <source>
        <dbReference type="ARBA" id="ARBA00022801"/>
    </source>
</evidence>
<keyword evidence="4" id="KW-0677">Repeat</keyword>